<gene>
    <name evidence="4" type="ORF">FA15DRAFT_672671</name>
</gene>
<dbReference type="EMBL" id="ML210271">
    <property type="protein sequence ID" value="TFK21346.1"/>
    <property type="molecule type" value="Genomic_DNA"/>
</dbReference>
<keyword evidence="2" id="KW-0812">Transmembrane</keyword>
<organism evidence="4 5">
    <name type="scientific">Coprinopsis marcescibilis</name>
    <name type="common">Agaric fungus</name>
    <name type="synonym">Psathyrella marcescibilis</name>
    <dbReference type="NCBI Taxonomy" id="230819"/>
    <lineage>
        <taxon>Eukaryota</taxon>
        <taxon>Fungi</taxon>
        <taxon>Dikarya</taxon>
        <taxon>Basidiomycota</taxon>
        <taxon>Agaricomycotina</taxon>
        <taxon>Agaricomycetes</taxon>
        <taxon>Agaricomycetidae</taxon>
        <taxon>Agaricales</taxon>
        <taxon>Agaricineae</taxon>
        <taxon>Psathyrellaceae</taxon>
        <taxon>Coprinopsis</taxon>
    </lineage>
</organism>
<protein>
    <recommendedName>
        <fullName evidence="6">Mid2 domain-containing protein</fullName>
    </recommendedName>
</protein>
<evidence type="ECO:0000313" key="5">
    <source>
        <dbReference type="Proteomes" id="UP000307440"/>
    </source>
</evidence>
<reference evidence="4 5" key="1">
    <citation type="journal article" date="2019" name="Nat. Ecol. Evol.">
        <title>Megaphylogeny resolves global patterns of mushroom evolution.</title>
        <authorList>
            <person name="Varga T."/>
            <person name="Krizsan K."/>
            <person name="Foldi C."/>
            <person name="Dima B."/>
            <person name="Sanchez-Garcia M."/>
            <person name="Sanchez-Ramirez S."/>
            <person name="Szollosi G.J."/>
            <person name="Szarkandi J.G."/>
            <person name="Papp V."/>
            <person name="Albert L."/>
            <person name="Andreopoulos W."/>
            <person name="Angelini C."/>
            <person name="Antonin V."/>
            <person name="Barry K.W."/>
            <person name="Bougher N.L."/>
            <person name="Buchanan P."/>
            <person name="Buyck B."/>
            <person name="Bense V."/>
            <person name="Catcheside P."/>
            <person name="Chovatia M."/>
            <person name="Cooper J."/>
            <person name="Damon W."/>
            <person name="Desjardin D."/>
            <person name="Finy P."/>
            <person name="Geml J."/>
            <person name="Haridas S."/>
            <person name="Hughes K."/>
            <person name="Justo A."/>
            <person name="Karasinski D."/>
            <person name="Kautmanova I."/>
            <person name="Kiss B."/>
            <person name="Kocsube S."/>
            <person name="Kotiranta H."/>
            <person name="LaButti K.M."/>
            <person name="Lechner B.E."/>
            <person name="Liimatainen K."/>
            <person name="Lipzen A."/>
            <person name="Lukacs Z."/>
            <person name="Mihaltcheva S."/>
            <person name="Morgado L.N."/>
            <person name="Niskanen T."/>
            <person name="Noordeloos M.E."/>
            <person name="Ohm R.A."/>
            <person name="Ortiz-Santana B."/>
            <person name="Ovrebo C."/>
            <person name="Racz N."/>
            <person name="Riley R."/>
            <person name="Savchenko A."/>
            <person name="Shiryaev A."/>
            <person name="Soop K."/>
            <person name="Spirin V."/>
            <person name="Szebenyi C."/>
            <person name="Tomsovsky M."/>
            <person name="Tulloss R.E."/>
            <person name="Uehling J."/>
            <person name="Grigoriev I.V."/>
            <person name="Vagvolgyi C."/>
            <person name="Papp T."/>
            <person name="Martin F.M."/>
            <person name="Miettinen O."/>
            <person name="Hibbett D.S."/>
            <person name="Nagy L.G."/>
        </authorList>
    </citation>
    <scope>NUCLEOTIDE SEQUENCE [LARGE SCALE GENOMIC DNA]</scope>
    <source>
        <strain evidence="4 5">CBS 121175</strain>
    </source>
</reference>
<proteinExistence type="predicted"/>
<evidence type="ECO:0000313" key="4">
    <source>
        <dbReference type="EMBL" id="TFK21346.1"/>
    </source>
</evidence>
<dbReference type="AlphaFoldDB" id="A0A5C3KMD5"/>
<feature type="chain" id="PRO_5022764803" description="Mid2 domain-containing protein" evidence="3">
    <location>
        <begin position="21"/>
        <end position="395"/>
    </location>
</feature>
<evidence type="ECO:0000256" key="3">
    <source>
        <dbReference type="SAM" id="SignalP"/>
    </source>
</evidence>
<feature type="signal peptide" evidence="3">
    <location>
        <begin position="1"/>
        <end position="20"/>
    </location>
</feature>
<evidence type="ECO:0000256" key="2">
    <source>
        <dbReference type="SAM" id="Phobius"/>
    </source>
</evidence>
<dbReference type="Proteomes" id="UP000307440">
    <property type="component" value="Unassembled WGS sequence"/>
</dbReference>
<feature type="region of interest" description="Disordered" evidence="1">
    <location>
        <begin position="370"/>
        <end position="395"/>
    </location>
</feature>
<evidence type="ECO:0000256" key="1">
    <source>
        <dbReference type="SAM" id="MobiDB-lite"/>
    </source>
</evidence>
<sequence length="395" mass="41304">MGFGSGLIPCLLSIALLVHAQSPDGTARLPESGLVTAEDLVGYTGTTYHSIHFEPLCGTLGAPMDNYNLAWDIGNQCETAMMTFNKSQDAVAFFDQSAVKLSGSDVVGTQDVCMCFGLSNAGNSRTGDICVFIDSERNSQKISWFSGRGIATGDWLASSFSPNARPTISVPHCAGADLEALSAEWTATAFVNGASGGREGGGARTVKSTFTVLSTETDPGGRAVATHTLLYPTEVVVKGNLDPEDNQAGLSRSDKIALGVGLGLGVPTLVVAILGAIAKLRKNSKKPAPIPDMESMVSLTGTKIHNFNPPATPDSSVYESANAGSLYTPQVMSMSTVLDPARASIHSHGVVSSPTTYESAHSSMQSAGMVSGQTTYDSGHGTTRSQQIYRNQGYY</sequence>
<keyword evidence="2" id="KW-1133">Transmembrane helix</keyword>
<feature type="transmembrane region" description="Helical" evidence="2">
    <location>
        <begin position="256"/>
        <end position="277"/>
    </location>
</feature>
<accession>A0A5C3KMD5</accession>
<keyword evidence="2" id="KW-0472">Membrane</keyword>
<dbReference type="OrthoDB" id="5414172at2759"/>
<name>A0A5C3KMD5_COPMA</name>
<evidence type="ECO:0008006" key="6">
    <source>
        <dbReference type="Google" id="ProtNLM"/>
    </source>
</evidence>
<keyword evidence="5" id="KW-1185">Reference proteome</keyword>
<keyword evidence="3" id="KW-0732">Signal</keyword>